<comment type="caution">
    <text evidence="3">The sequence shown here is derived from an EMBL/GenBank/DDBJ whole genome shotgun (WGS) entry which is preliminary data.</text>
</comment>
<dbReference type="Pfam" id="PF04326">
    <property type="entry name" value="SLFN_AlbA_2"/>
    <property type="match status" value="1"/>
</dbReference>
<dbReference type="InterPro" id="IPR007421">
    <property type="entry name" value="Schlafen_AlbA_2_dom"/>
</dbReference>
<gene>
    <name evidence="3" type="ORF">HNR25_003187</name>
</gene>
<dbReference type="EMBL" id="JACHLY010000001">
    <property type="protein sequence ID" value="MBB5999436.1"/>
    <property type="molecule type" value="Genomic_DNA"/>
</dbReference>
<feature type="domain" description="Schlafen AlbA-2" evidence="2">
    <location>
        <begin position="14"/>
        <end position="76"/>
    </location>
</feature>
<protein>
    <recommendedName>
        <fullName evidence="2">Schlafen AlbA-2 domain-containing protein</fullName>
    </recommendedName>
</protein>
<feature type="region of interest" description="Disordered" evidence="1">
    <location>
        <begin position="205"/>
        <end position="298"/>
    </location>
</feature>
<organism evidence="3 4">
    <name type="scientific">Streptomonospora salina</name>
    <dbReference type="NCBI Taxonomy" id="104205"/>
    <lineage>
        <taxon>Bacteria</taxon>
        <taxon>Bacillati</taxon>
        <taxon>Actinomycetota</taxon>
        <taxon>Actinomycetes</taxon>
        <taxon>Streptosporangiales</taxon>
        <taxon>Nocardiopsidaceae</taxon>
        <taxon>Streptomonospora</taxon>
    </lineage>
</organism>
<dbReference type="Gene3D" id="3.30.565.60">
    <property type="match status" value="1"/>
</dbReference>
<evidence type="ECO:0000259" key="2">
    <source>
        <dbReference type="Pfam" id="PF04326"/>
    </source>
</evidence>
<evidence type="ECO:0000313" key="4">
    <source>
        <dbReference type="Proteomes" id="UP000578077"/>
    </source>
</evidence>
<dbReference type="InterPro" id="IPR038461">
    <property type="entry name" value="Schlafen_AlbA_2_dom_sf"/>
</dbReference>
<dbReference type="Pfam" id="PF13749">
    <property type="entry name" value="HATPase_c_4"/>
    <property type="match status" value="1"/>
</dbReference>
<evidence type="ECO:0000256" key="1">
    <source>
        <dbReference type="SAM" id="MobiDB-lite"/>
    </source>
</evidence>
<feature type="compositionally biased region" description="Basic and acidic residues" evidence="1">
    <location>
        <begin position="248"/>
        <end position="280"/>
    </location>
</feature>
<dbReference type="Gene3D" id="3.30.950.30">
    <property type="entry name" value="Schlafen, AAA domain"/>
    <property type="match status" value="1"/>
</dbReference>
<dbReference type="InterPro" id="IPR038475">
    <property type="entry name" value="RecG_C_sf"/>
</dbReference>
<keyword evidence="4" id="KW-1185">Reference proteome</keyword>
<dbReference type="PANTHER" id="PTHR30595">
    <property type="entry name" value="GLPR-RELATED TRANSCRIPTIONAL REPRESSOR"/>
    <property type="match status" value="1"/>
</dbReference>
<reference evidence="3 4" key="1">
    <citation type="submission" date="2020-08" db="EMBL/GenBank/DDBJ databases">
        <title>Sequencing the genomes of 1000 actinobacteria strains.</title>
        <authorList>
            <person name="Klenk H.-P."/>
        </authorList>
    </citation>
    <scope>NUCLEOTIDE SEQUENCE [LARGE SCALE GENOMIC DNA]</scope>
    <source>
        <strain evidence="3 4">DSM 44593</strain>
    </source>
</reference>
<accession>A0A841E8V9</accession>
<dbReference type="Proteomes" id="UP000578077">
    <property type="component" value="Unassembled WGS sequence"/>
</dbReference>
<dbReference type="PANTHER" id="PTHR30595:SF6">
    <property type="entry name" value="SCHLAFEN ALBA-2 DOMAIN-CONTAINING PROTEIN"/>
    <property type="match status" value="1"/>
</dbReference>
<name>A0A841E8V9_9ACTN</name>
<proteinExistence type="predicted"/>
<dbReference type="AlphaFoldDB" id="A0A841E8V9"/>
<evidence type="ECO:0000313" key="3">
    <source>
        <dbReference type="EMBL" id="MBB5999436.1"/>
    </source>
</evidence>
<sequence>MENDLAEALGTRKSSTLEFKREAKDRYAIRKAICALANDLGGNDGGDLLIGVQNDGTPYGSVDTTDAALRQLTDIRDDGKILDRPSMTVAVGGYRGEPVVHTKLTDDGGFREREVADFPFPALREACMNALMHRNYESSNAPVRIQWFDDRVEVSNPGGPYGQVRADNYDRVNDYRNPSLAGAMKNLGYVNRFGRPRLARDLAGHRHGQYAAQHRASPRGHDTARLRNHATRGTPGPPGEGLPAVARTDPRRIPAARRAGDGERRGTHPARDRDDPELPEPHAAGPRRPQADVRPQTR</sequence>